<reference evidence="2 3" key="1">
    <citation type="submission" date="2024-04" db="EMBL/GenBank/DDBJ databases">
        <title>Tritrichomonas musculus Genome.</title>
        <authorList>
            <person name="Alves-Ferreira E."/>
            <person name="Grigg M."/>
            <person name="Lorenzi H."/>
            <person name="Galac M."/>
        </authorList>
    </citation>
    <scope>NUCLEOTIDE SEQUENCE [LARGE SCALE GENOMIC DNA]</scope>
    <source>
        <strain evidence="2 3">EAF2021</strain>
    </source>
</reference>
<feature type="region of interest" description="Disordered" evidence="1">
    <location>
        <begin position="27"/>
        <end position="48"/>
    </location>
</feature>
<dbReference type="Proteomes" id="UP001470230">
    <property type="component" value="Unassembled WGS sequence"/>
</dbReference>
<evidence type="ECO:0000256" key="1">
    <source>
        <dbReference type="SAM" id="MobiDB-lite"/>
    </source>
</evidence>
<comment type="caution">
    <text evidence="2">The sequence shown here is derived from an EMBL/GenBank/DDBJ whole genome shotgun (WGS) entry which is preliminary data.</text>
</comment>
<proteinExistence type="predicted"/>
<dbReference type="EMBL" id="JAPFFF010000040">
    <property type="protein sequence ID" value="KAK8841816.1"/>
    <property type="molecule type" value="Genomic_DNA"/>
</dbReference>
<protein>
    <submittedName>
        <fullName evidence="2">Uncharacterized protein</fullName>
    </submittedName>
</protein>
<name>A0ABR2H7A0_9EUKA</name>
<keyword evidence="3" id="KW-1185">Reference proteome</keyword>
<gene>
    <name evidence="2" type="ORF">M9Y10_026765</name>
</gene>
<sequence>MSKSRYPHSEQNSLLLKGEISTATATVNENPHQEANSRNQSNPIINNAQKEMKELYRALMQFLNNSDSNENYFQDLINIIRQQKQEENSEQIFIFKKV</sequence>
<organism evidence="2 3">
    <name type="scientific">Tritrichomonas musculus</name>
    <dbReference type="NCBI Taxonomy" id="1915356"/>
    <lineage>
        <taxon>Eukaryota</taxon>
        <taxon>Metamonada</taxon>
        <taxon>Parabasalia</taxon>
        <taxon>Tritrichomonadida</taxon>
        <taxon>Tritrichomonadidae</taxon>
        <taxon>Tritrichomonas</taxon>
    </lineage>
</organism>
<evidence type="ECO:0000313" key="2">
    <source>
        <dbReference type="EMBL" id="KAK8841816.1"/>
    </source>
</evidence>
<accession>A0ABR2H7A0</accession>
<evidence type="ECO:0000313" key="3">
    <source>
        <dbReference type="Proteomes" id="UP001470230"/>
    </source>
</evidence>